<organism evidence="1 2">
    <name type="scientific">Pleurodeles waltl</name>
    <name type="common">Iberian ribbed newt</name>
    <dbReference type="NCBI Taxonomy" id="8319"/>
    <lineage>
        <taxon>Eukaryota</taxon>
        <taxon>Metazoa</taxon>
        <taxon>Chordata</taxon>
        <taxon>Craniata</taxon>
        <taxon>Vertebrata</taxon>
        <taxon>Euteleostomi</taxon>
        <taxon>Amphibia</taxon>
        <taxon>Batrachia</taxon>
        <taxon>Caudata</taxon>
        <taxon>Salamandroidea</taxon>
        <taxon>Salamandridae</taxon>
        <taxon>Pleurodelinae</taxon>
        <taxon>Pleurodeles</taxon>
    </lineage>
</organism>
<name>A0AAV7RQZ2_PLEWA</name>
<sequence>MPQTGVTAAVLASRYLCKKIKRVGRKVLWAGSSPEHVTDLFSLSDMMVPVIGPAQTVLHGGPVLACRSAALVRKRVGRRGRSVLDESAGYTELDEEPLDHEEEQEVEKGRWSLGWFSTIRRVEETGGNQQADIILEWLRFCGLVPGADARKTALLQELWKLGI</sequence>
<keyword evidence="2" id="KW-1185">Reference proteome</keyword>
<proteinExistence type="predicted"/>
<dbReference type="EMBL" id="JANPWB010000009">
    <property type="protein sequence ID" value="KAJ1153977.1"/>
    <property type="molecule type" value="Genomic_DNA"/>
</dbReference>
<evidence type="ECO:0000313" key="1">
    <source>
        <dbReference type="EMBL" id="KAJ1153977.1"/>
    </source>
</evidence>
<comment type="caution">
    <text evidence="1">The sequence shown here is derived from an EMBL/GenBank/DDBJ whole genome shotgun (WGS) entry which is preliminary data.</text>
</comment>
<dbReference type="AlphaFoldDB" id="A0AAV7RQZ2"/>
<evidence type="ECO:0000313" key="2">
    <source>
        <dbReference type="Proteomes" id="UP001066276"/>
    </source>
</evidence>
<protein>
    <submittedName>
        <fullName evidence="1">Uncharacterized protein</fullName>
    </submittedName>
</protein>
<accession>A0AAV7RQZ2</accession>
<dbReference type="Proteomes" id="UP001066276">
    <property type="component" value="Chromosome 5"/>
</dbReference>
<reference evidence="1" key="1">
    <citation type="journal article" date="2022" name="bioRxiv">
        <title>Sequencing and chromosome-scale assembly of the giantPleurodeles waltlgenome.</title>
        <authorList>
            <person name="Brown T."/>
            <person name="Elewa A."/>
            <person name="Iarovenko S."/>
            <person name="Subramanian E."/>
            <person name="Araus A.J."/>
            <person name="Petzold A."/>
            <person name="Susuki M."/>
            <person name="Suzuki K.-i.T."/>
            <person name="Hayashi T."/>
            <person name="Toyoda A."/>
            <person name="Oliveira C."/>
            <person name="Osipova E."/>
            <person name="Leigh N.D."/>
            <person name="Simon A."/>
            <person name="Yun M.H."/>
        </authorList>
    </citation>
    <scope>NUCLEOTIDE SEQUENCE</scope>
    <source>
        <strain evidence="1">20211129_DDA</strain>
        <tissue evidence="1">Liver</tissue>
    </source>
</reference>
<gene>
    <name evidence="1" type="ORF">NDU88_006735</name>
</gene>